<evidence type="ECO:0000256" key="1">
    <source>
        <dbReference type="SAM" id="MobiDB-lite"/>
    </source>
</evidence>
<accession>A0AAW1CEW7</accession>
<feature type="region of interest" description="Disordered" evidence="1">
    <location>
        <begin position="19"/>
        <end position="39"/>
    </location>
</feature>
<evidence type="ECO:0000313" key="3">
    <source>
        <dbReference type="Proteomes" id="UP001461498"/>
    </source>
</evidence>
<evidence type="ECO:0000313" key="2">
    <source>
        <dbReference type="EMBL" id="KAK9496492.1"/>
    </source>
</evidence>
<gene>
    <name evidence="2" type="ORF">O3M35_013226</name>
</gene>
<feature type="region of interest" description="Disordered" evidence="1">
    <location>
        <begin position="112"/>
        <end position="133"/>
    </location>
</feature>
<keyword evidence="3" id="KW-1185">Reference proteome</keyword>
<reference evidence="2 3" key="1">
    <citation type="submission" date="2022-12" db="EMBL/GenBank/DDBJ databases">
        <title>Chromosome-level genome assembly of true bugs.</title>
        <authorList>
            <person name="Ma L."/>
            <person name="Li H."/>
        </authorList>
    </citation>
    <scope>NUCLEOTIDE SEQUENCE [LARGE SCALE GENOMIC DNA]</scope>
    <source>
        <strain evidence="2">Lab_2022b</strain>
    </source>
</reference>
<organism evidence="2 3">
    <name type="scientific">Rhynocoris fuscipes</name>
    <dbReference type="NCBI Taxonomy" id="488301"/>
    <lineage>
        <taxon>Eukaryota</taxon>
        <taxon>Metazoa</taxon>
        <taxon>Ecdysozoa</taxon>
        <taxon>Arthropoda</taxon>
        <taxon>Hexapoda</taxon>
        <taxon>Insecta</taxon>
        <taxon>Pterygota</taxon>
        <taxon>Neoptera</taxon>
        <taxon>Paraneoptera</taxon>
        <taxon>Hemiptera</taxon>
        <taxon>Heteroptera</taxon>
        <taxon>Panheteroptera</taxon>
        <taxon>Cimicomorpha</taxon>
        <taxon>Reduviidae</taxon>
        <taxon>Harpactorinae</taxon>
        <taxon>Harpactorini</taxon>
        <taxon>Rhynocoris</taxon>
    </lineage>
</organism>
<name>A0AAW1CEW7_9HEMI</name>
<dbReference type="EMBL" id="JAPXFL010000078">
    <property type="protein sequence ID" value="KAK9496492.1"/>
    <property type="molecule type" value="Genomic_DNA"/>
</dbReference>
<dbReference type="Proteomes" id="UP001461498">
    <property type="component" value="Unassembled WGS sequence"/>
</dbReference>
<feature type="compositionally biased region" description="Polar residues" evidence="1">
    <location>
        <begin position="116"/>
        <end position="133"/>
    </location>
</feature>
<proteinExistence type="predicted"/>
<comment type="caution">
    <text evidence="2">The sequence shown here is derived from an EMBL/GenBank/DDBJ whole genome shotgun (WGS) entry which is preliminary data.</text>
</comment>
<sequence length="133" mass="15255">MEDIFDFNEINDEENFENIEPKTEEETENTKRVVKPTRRDVGKRPTFDVLKLTGPRGLGSLENITKNVVLKENETQDAFSKLIQSNPKIPVLSEEQKERILKNRMIAQARRAAKMQQLNSEQVSNDIPVSDGN</sequence>
<dbReference type="AlphaFoldDB" id="A0AAW1CEW7"/>
<protein>
    <recommendedName>
        <fullName evidence="4">TIMELESS-interacting protein</fullName>
    </recommendedName>
</protein>
<evidence type="ECO:0008006" key="4">
    <source>
        <dbReference type="Google" id="ProtNLM"/>
    </source>
</evidence>